<keyword evidence="2" id="KW-1185">Reference proteome</keyword>
<evidence type="ECO:0000313" key="2">
    <source>
        <dbReference type="Proteomes" id="UP000651517"/>
    </source>
</evidence>
<gene>
    <name evidence="1" type="ORF">H9634_01035</name>
</gene>
<accession>A0ABR8WQY9</accession>
<comment type="caution">
    <text evidence="1">The sequence shown here is derived from an EMBL/GenBank/DDBJ whole genome shotgun (WGS) entry which is preliminary data.</text>
</comment>
<protein>
    <submittedName>
        <fullName evidence="1">Uncharacterized protein</fullName>
    </submittedName>
</protein>
<evidence type="ECO:0000313" key="1">
    <source>
        <dbReference type="EMBL" id="MBD8019368.1"/>
    </source>
</evidence>
<organism evidence="1 2">
    <name type="scientific">Brevibacterium gallinarum</name>
    <dbReference type="NCBI Taxonomy" id="2762220"/>
    <lineage>
        <taxon>Bacteria</taxon>
        <taxon>Bacillati</taxon>
        <taxon>Actinomycetota</taxon>
        <taxon>Actinomycetes</taxon>
        <taxon>Micrococcales</taxon>
        <taxon>Brevibacteriaceae</taxon>
        <taxon>Brevibacterium</taxon>
    </lineage>
</organism>
<dbReference type="Proteomes" id="UP000651517">
    <property type="component" value="Unassembled WGS sequence"/>
</dbReference>
<reference evidence="1 2" key="1">
    <citation type="submission" date="2020-08" db="EMBL/GenBank/DDBJ databases">
        <title>A Genomic Blueprint of the Chicken Gut Microbiome.</title>
        <authorList>
            <person name="Gilroy R."/>
            <person name="Ravi A."/>
            <person name="Getino M."/>
            <person name="Pursley I."/>
            <person name="Horton D.L."/>
            <person name="Alikhan N.-F."/>
            <person name="Baker D."/>
            <person name="Gharbi K."/>
            <person name="Hall N."/>
            <person name="Watson M."/>
            <person name="Adriaenssens E.M."/>
            <person name="Foster-Nyarko E."/>
            <person name="Jarju S."/>
            <person name="Secka A."/>
            <person name="Antonio M."/>
            <person name="Oren A."/>
            <person name="Chaudhuri R."/>
            <person name="La Ragione R.M."/>
            <person name="Hildebrand F."/>
            <person name="Pallen M.J."/>
        </authorList>
    </citation>
    <scope>NUCLEOTIDE SEQUENCE [LARGE SCALE GENOMIC DNA]</scope>
    <source>
        <strain evidence="1 2">Re57</strain>
    </source>
</reference>
<sequence>MSEQKLTAQCWLHVQAQRNDYDQVVGAKVVRLTQQPPTITDPDVRLVKLRLQLPAEAFDDLRVLVDVPAELVQVPEVEGEVIDDE</sequence>
<proteinExistence type="predicted"/>
<dbReference type="RefSeq" id="WP_191724970.1">
    <property type="nucleotide sequence ID" value="NZ_JACSPY010000001.1"/>
</dbReference>
<dbReference type="EMBL" id="JACSPY010000001">
    <property type="protein sequence ID" value="MBD8019368.1"/>
    <property type="molecule type" value="Genomic_DNA"/>
</dbReference>
<name>A0ABR8WQY9_9MICO</name>